<dbReference type="KEGG" id="spu:100894038"/>
<dbReference type="EnsemblMetazoa" id="XM_030988273">
    <property type="protein sequence ID" value="XP_030844133"/>
    <property type="gene ID" value="LOC100894038"/>
</dbReference>
<comment type="subcellular location">
    <subcellularLocation>
        <location evidence="2">Mitochondrion</location>
    </subcellularLocation>
</comment>
<keyword evidence="2" id="KW-0496">Mitochondrion</keyword>
<dbReference type="AlphaFoldDB" id="A0A7M7P092"/>
<dbReference type="InParanoid" id="A0A7M7P092"/>
<dbReference type="GO" id="GO:0090297">
    <property type="term" value="P:positive regulation of mitochondrial DNA replication"/>
    <property type="evidence" value="ECO:0000318"/>
    <property type="project" value="GO_Central"/>
</dbReference>
<dbReference type="FunCoup" id="A0A7M7P092">
    <property type="interactions" value="856"/>
</dbReference>
<accession>A0A7M7P092</accession>
<dbReference type="PANTHER" id="PTHR10302">
    <property type="entry name" value="SINGLE-STRANDED DNA-BINDING PROTEIN"/>
    <property type="match status" value="1"/>
</dbReference>
<dbReference type="GO" id="GO:0006260">
    <property type="term" value="P:DNA replication"/>
    <property type="evidence" value="ECO:0000318"/>
    <property type="project" value="GO_Central"/>
</dbReference>
<evidence type="ECO:0000256" key="2">
    <source>
        <dbReference type="PIRNR" id="PIRNR002070"/>
    </source>
</evidence>
<dbReference type="InterPro" id="IPR012340">
    <property type="entry name" value="NA-bd_OB-fold"/>
</dbReference>
<dbReference type="NCBIfam" id="TIGR00621">
    <property type="entry name" value="ssb"/>
    <property type="match status" value="1"/>
</dbReference>
<dbReference type="PROSITE" id="PS50935">
    <property type="entry name" value="SSB"/>
    <property type="match status" value="1"/>
</dbReference>
<dbReference type="HAMAP" id="MF_00984">
    <property type="entry name" value="SSB"/>
    <property type="match status" value="1"/>
</dbReference>
<dbReference type="OMA" id="KTQWHRI"/>
<evidence type="ECO:0000313" key="4">
    <source>
        <dbReference type="Proteomes" id="UP000007110"/>
    </source>
</evidence>
<dbReference type="CTD" id="6742"/>
<dbReference type="InterPro" id="IPR000424">
    <property type="entry name" value="Primosome_PriB/ssb"/>
</dbReference>
<keyword evidence="1 2" id="KW-0238">DNA-binding</keyword>
<dbReference type="OrthoDB" id="1078367at2759"/>
<reference evidence="3" key="2">
    <citation type="submission" date="2021-01" db="UniProtKB">
        <authorList>
            <consortium name="EnsemblMetazoa"/>
        </authorList>
    </citation>
    <scope>IDENTIFICATION</scope>
</reference>
<dbReference type="RefSeq" id="XP_030844133.1">
    <property type="nucleotide sequence ID" value="XM_030988273.1"/>
</dbReference>
<name>A0A7M7P092_STRPU</name>
<protein>
    <recommendedName>
        <fullName evidence="2">Single-stranded DNA-binding protein</fullName>
    </recommendedName>
</protein>
<dbReference type="GO" id="GO:0008047">
    <property type="term" value="F:enzyme activator activity"/>
    <property type="evidence" value="ECO:0000318"/>
    <property type="project" value="GO_Central"/>
</dbReference>
<dbReference type="InterPro" id="IPR011344">
    <property type="entry name" value="ssDNA-bd"/>
</dbReference>
<dbReference type="GO" id="GO:0003697">
    <property type="term" value="F:single-stranded DNA binding"/>
    <property type="evidence" value="ECO:0000318"/>
    <property type="project" value="GO_Central"/>
</dbReference>
<dbReference type="CDD" id="cd04496">
    <property type="entry name" value="SSB_OBF"/>
    <property type="match status" value="1"/>
</dbReference>
<organism evidence="3 4">
    <name type="scientific">Strongylocentrotus purpuratus</name>
    <name type="common">Purple sea urchin</name>
    <dbReference type="NCBI Taxonomy" id="7668"/>
    <lineage>
        <taxon>Eukaryota</taxon>
        <taxon>Metazoa</taxon>
        <taxon>Echinodermata</taxon>
        <taxon>Eleutherozoa</taxon>
        <taxon>Echinozoa</taxon>
        <taxon>Echinoidea</taxon>
        <taxon>Euechinoidea</taxon>
        <taxon>Echinacea</taxon>
        <taxon>Camarodonta</taxon>
        <taxon>Echinidea</taxon>
        <taxon>Strongylocentrotidae</taxon>
        <taxon>Strongylocentrotus</taxon>
    </lineage>
</organism>
<dbReference type="Pfam" id="PF00436">
    <property type="entry name" value="SSB"/>
    <property type="match status" value="1"/>
</dbReference>
<dbReference type="Gene3D" id="2.40.50.140">
    <property type="entry name" value="Nucleic acid-binding proteins"/>
    <property type="match status" value="1"/>
</dbReference>
<dbReference type="SUPFAM" id="SSF50249">
    <property type="entry name" value="Nucleic acid-binding proteins"/>
    <property type="match status" value="1"/>
</dbReference>
<sequence>MFRLQLQRVCFSAVRIGQFRQMQQKAERSVNQVTLLGRVGKDVELKGSDEHPMASFSLATSENIRSKDPDEIGDFTQKTSWHRICIFKPGLVDIVYTYCKKGDRLYVTGKLDYSEYTNNDGIKVYQTSVIADEVIFLTSENRRDGY</sequence>
<evidence type="ECO:0000313" key="3">
    <source>
        <dbReference type="EnsemblMetazoa" id="XP_030844133"/>
    </source>
</evidence>
<dbReference type="PANTHER" id="PTHR10302:SF0">
    <property type="entry name" value="SINGLE-STRANDED DNA-BINDING PROTEIN, MITOCHONDRIAL"/>
    <property type="match status" value="1"/>
</dbReference>
<reference evidence="4" key="1">
    <citation type="submission" date="2015-02" db="EMBL/GenBank/DDBJ databases">
        <title>Genome sequencing for Strongylocentrotus purpuratus.</title>
        <authorList>
            <person name="Murali S."/>
            <person name="Liu Y."/>
            <person name="Vee V."/>
            <person name="English A."/>
            <person name="Wang M."/>
            <person name="Skinner E."/>
            <person name="Han Y."/>
            <person name="Muzny D.M."/>
            <person name="Worley K.C."/>
            <person name="Gibbs R.A."/>
        </authorList>
    </citation>
    <scope>NUCLEOTIDE SEQUENCE</scope>
</reference>
<dbReference type="GeneID" id="100894038"/>
<evidence type="ECO:0000256" key="1">
    <source>
        <dbReference type="ARBA" id="ARBA00023125"/>
    </source>
</evidence>
<keyword evidence="4" id="KW-1185">Reference proteome</keyword>
<proteinExistence type="inferred from homology"/>
<dbReference type="Proteomes" id="UP000007110">
    <property type="component" value="Unassembled WGS sequence"/>
</dbReference>
<dbReference type="PIRSF" id="PIRSF002070">
    <property type="entry name" value="SSB"/>
    <property type="match status" value="1"/>
</dbReference>
<dbReference type="GO" id="GO:0042645">
    <property type="term" value="C:mitochondrial nucleoid"/>
    <property type="evidence" value="ECO:0000318"/>
    <property type="project" value="GO_Central"/>
</dbReference>